<evidence type="ECO:0000313" key="3">
    <source>
        <dbReference type="EMBL" id="AEG93603.1"/>
    </source>
</evidence>
<organism evidence="3 4">
    <name type="scientific">Ramlibacter tataouinensis (strain ATCC BAA-407 / DSM 14655 / LMG 21543 / TTB310)</name>
    <dbReference type="NCBI Taxonomy" id="365046"/>
    <lineage>
        <taxon>Bacteria</taxon>
        <taxon>Pseudomonadati</taxon>
        <taxon>Pseudomonadota</taxon>
        <taxon>Betaproteobacteria</taxon>
        <taxon>Burkholderiales</taxon>
        <taxon>Comamonadaceae</taxon>
        <taxon>Ramlibacter</taxon>
    </lineage>
</organism>
<dbReference type="InterPro" id="IPR051121">
    <property type="entry name" value="FAH"/>
</dbReference>
<evidence type="ECO:0008006" key="5">
    <source>
        <dbReference type="Google" id="ProtNLM"/>
    </source>
</evidence>
<dbReference type="PANTHER" id="PTHR42796">
    <property type="entry name" value="FUMARYLACETOACETATE HYDROLASE DOMAIN-CONTAINING PROTEIN 2A-RELATED"/>
    <property type="match status" value="1"/>
</dbReference>
<protein>
    <recommendedName>
        <fullName evidence="5">Fumarylacetoacetate hydrolase</fullName>
    </recommendedName>
</protein>
<dbReference type="RefSeq" id="WP_013901835.1">
    <property type="nucleotide sequence ID" value="NC_015677.1"/>
</dbReference>
<dbReference type="AlphaFoldDB" id="F5Y2Q7"/>
<dbReference type="GO" id="GO:0046872">
    <property type="term" value="F:metal ion binding"/>
    <property type="evidence" value="ECO:0007669"/>
    <property type="project" value="UniProtKB-KW"/>
</dbReference>
<dbReference type="Proteomes" id="UP000008385">
    <property type="component" value="Chromosome"/>
</dbReference>
<dbReference type="HOGENOM" id="CLU_067056_0_0_4"/>
<evidence type="ECO:0000313" key="4">
    <source>
        <dbReference type="Proteomes" id="UP000008385"/>
    </source>
</evidence>
<comment type="similarity">
    <text evidence="1">Belongs to the FAH family.</text>
</comment>
<dbReference type="KEGG" id="rta:Rta_25050"/>
<dbReference type="GO" id="GO:0003824">
    <property type="term" value="F:catalytic activity"/>
    <property type="evidence" value="ECO:0007669"/>
    <property type="project" value="InterPro"/>
</dbReference>
<dbReference type="STRING" id="365046.Rta_25050"/>
<evidence type="ECO:0000256" key="1">
    <source>
        <dbReference type="ARBA" id="ARBA00010211"/>
    </source>
</evidence>
<accession>F5Y2Q7</accession>
<dbReference type="EMBL" id="CP000245">
    <property type="protein sequence ID" value="AEG93603.1"/>
    <property type="molecule type" value="Genomic_DNA"/>
</dbReference>
<keyword evidence="4" id="KW-1185">Reference proteome</keyword>
<dbReference type="Gene3D" id="3.90.850.10">
    <property type="entry name" value="Fumarylacetoacetase-like, C-terminal domain"/>
    <property type="match status" value="1"/>
</dbReference>
<proteinExistence type="inferred from homology"/>
<dbReference type="eggNOG" id="COG3970">
    <property type="taxonomic scope" value="Bacteria"/>
</dbReference>
<dbReference type="InterPro" id="IPR036663">
    <property type="entry name" value="Fumarylacetoacetase_C_sf"/>
</dbReference>
<keyword evidence="2" id="KW-0479">Metal-binding</keyword>
<gene>
    <name evidence="3" type="ordered locus">Rta_25050</name>
</gene>
<reference evidence="4" key="1">
    <citation type="submission" date="2006-01" db="EMBL/GenBank/DDBJ databases">
        <title>Genome of the cyst-dividing bacterium Ramlibacter tataouinensis.</title>
        <authorList>
            <person name="Barakat M."/>
            <person name="Ortet P."/>
            <person name="De Luca G."/>
            <person name="Jourlin-Castelli C."/>
            <person name="Ansaldi M."/>
            <person name="Py B."/>
            <person name="Fichant G."/>
            <person name="Coutinho P."/>
            <person name="Voulhoux R."/>
            <person name="Bastien O."/>
            <person name="Roy S."/>
            <person name="Marechal E."/>
            <person name="Henrissat B."/>
            <person name="Quentin Y."/>
            <person name="Noirot P."/>
            <person name="Filloux A."/>
            <person name="Mejean V."/>
            <person name="DuBow M."/>
            <person name="Barras F."/>
            <person name="Heulin T."/>
        </authorList>
    </citation>
    <scope>NUCLEOTIDE SEQUENCE [LARGE SCALE GENOMIC DNA]</scope>
    <source>
        <strain evidence="4">ATCC BAA-407 / DSM 14655 / LMG 21543 / TTB310</strain>
    </source>
</reference>
<evidence type="ECO:0000256" key="2">
    <source>
        <dbReference type="ARBA" id="ARBA00022723"/>
    </source>
</evidence>
<reference evidence="3 4" key="2">
    <citation type="journal article" date="2011" name="PLoS ONE">
        <title>The Cyst-Dividing Bacterium Ramlibacter tataouinensis TTB310 Genome Reveals a Well-Stocked Toolbox for Adaptation to a Desert Environment.</title>
        <authorList>
            <person name="De Luca G."/>
            <person name="Barakat M."/>
            <person name="Ortet P."/>
            <person name="Fochesato S."/>
            <person name="Jourlin-Castelli C."/>
            <person name="Ansaldi M."/>
            <person name="Py B."/>
            <person name="Fichant G."/>
            <person name="Coutinho P.M."/>
            <person name="Voulhoux R."/>
            <person name="Bastien O."/>
            <person name="Marechal E."/>
            <person name="Henrissat B."/>
            <person name="Quentin Y."/>
            <person name="Noirot P."/>
            <person name="Filloux A."/>
            <person name="Mejean V."/>
            <person name="Dubow M.S."/>
            <person name="Barras F."/>
            <person name="Barbe V."/>
            <person name="Weissenbach J."/>
            <person name="Mihalcescu I."/>
            <person name="Vermeglio A."/>
            <person name="Achouak W."/>
            <person name="Heulin T."/>
        </authorList>
    </citation>
    <scope>NUCLEOTIDE SEQUENCE [LARGE SCALE GENOMIC DNA]</scope>
    <source>
        <strain evidence="4">ATCC BAA-407 / DSM 14655 / LMG 21543 / TTB310</strain>
    </source>
</reference>
<dbReference type="PATRIC" id="fig|365046.3.peg.2563"/>
<name>F5Y2Q7_RAMTT</name>
<sequence length="397" mass="41816">MTPTDLLLPATALPSDAGQALLIGRVWLPGQGPVLVQVRPDGVYDLSALAPTCSQLLELPDAAAAVRAARPVRLADTAAVLANSEAGRRDPAQPGLLAPCDLQAIKAAGVTFVASMLERVIEEQARGDASRAESVRRAVTAVIGEDLSAVRPGSPEAARLKEALIAQGAWSQYLEVGIGPDAEIFTKAQPMSAVGTGADIGLHPASRWNNPEPEVVLAVNSRGETVGAALGNDVNLRDIEGRSALLLGKAKDNNGSCAIGPFIRLFDGHFGIDDVRRCELTMEVRGEHGFVMRGSSSLARISRDPLALVEQAMGPPAARTHQYPDGFMLFLGTMFAPTQDRHGPGQGFTHEVGDVVAIATPRLGTLGNRVDTSDRIAPWSYGTAALMRDLARRGLLP</sequence>
<dbReference type="OrthoDB" id="9779415at2"/>
<dbReference type="SUPFAM" id="SSF56529">
    <property type="entry name" value="FAH"/>
    <property type="match status" value="1"/>
</dbReference>
<dbReference type="PANTHER" id="PTHR42796:SF7">
    <property type="entry name" value="2-DEHYDRO-3-DEOXY-D-ARABINONATE DEHYDRATASE"/>
    <property type="match status" value="1"/>
</dbReference>